<dbReference type="PANTHER" id="PTHR41259:SF1">
    <property type="entry name" value="DOUBLE-STRAND BREAK REPAIR RAD50 ATPASE, PUTATIVE-RELATED"/>
    <property type="match status" value="1"/>
</dbReference>
<accession>A0ABR7HV54</accession>
<dbReference type="EMBL" id="JACOPR010000006">
    <property type="protein sequence ID" value="MBC5731306.1"/>
    <property type="molecule type" value="Genomic_DNA"/>
</dbReference>
<organism evidence="4 5">
    <name type="scientific">Pseudoflavonifractor hominis</name>
    <dbReference type="NCBI Taxonomy" id="2763059"/>
    <lineage>
        <taxon>Bacteria</taxon>
        <taxon>Bacillati</taxon>
        <taxon>Bacillota</taxon>
        <taxon>Clostridia</taxon>
        <taxon>Eubacteriales</taxon>
        <taxon>Oscillospiraceae</taxon>
        <taxon>Pseudoflavonifractor</taxon>
    </lineage>
</organism>
<gene>
    <name evidence="4" type="ORF">H8S34_10740</name>
</gene>
<dbReference type="Gene3D" id="3.40.50.300">
    <property type="entry name" value="P-loop containing nucleotide triphosphate hydrolases"/>
    <property type="match status" value="2"/>
</dbReference>
<feature type="coiled-coil region" evidence="1">
    <location>
        <begin position="442"/>
        <end position="469"/>
    </location>
</feature>
<feature type="domain" description="YhaN AAA" evidence="3">
    <location>
        <begin position="1"/>
        <end position="56"/>
    </location>
</feature>
<dbReference type="InterPro" id="IPR027417">
    <property type="entry name" value="P-loop_NTPase"/>
</dbReference>
<sequence>MKIKRMTATFGRLQNETLELGEGLNLIQAPNEAGKSTWSAFIRAMLYGIPTKERDRQGFIAEKNRYQPWNGSAMEGRMEIEWNGRLITLLRSQNRTVPFGKFEAVDTRTGEPIPELTAENVGETLIGAPREVFERSAFVGQGATAVDGSPALEKRISALVSSGEEDVSGAQVERKLKDWLNRRKHNKTGWIPELEQTITELNEAAGRQSKAHRTAEEALLSLDGLRRERDTLAVELAYHKAAAEQKKRTAWEQAQSELSQARAEEEKYRAELRRDGMTPDREVLRRTQEELNLLRNVEQKLKQAERDYEAAIQAANQARQEASDPLFAGMSPQEAWDKANLDADEVDLEEPASGGTLAAGLLLLAGALATAAAGVLLTPFAFLGTALLLVGGIILLVQNVRLKRQAATIQEEREEILTWYGVEDSEEILALAREYRAGWESAHEAERERQNAEQTLIDLKNERERLRAQVLPLVQGFAPGAKDAFTLSAAISKALFLQEKLEQAAIRREGAEKLVQRLPAPQEVPEAVPDVEPRYDGTYTAVRLSAVEGEIGRLNSVLAMAQGELKTLGDPAQTQADLERAQETLALRRQEYEAITLALEGLEEANRSMQARFAPALNERAGELMERLTGGRYDRVTLTREFEAMAEERDGMLPRRVLSLSRGTADQLYLAVRLAVCELALPDANAAPLVLDDALANFDDGRMKLALDVLRSLGRERQILLFTCHSREGNYLSDAYDVQHIPLSSRGEGSNLV</sequence>
<dbReference type="Pfam" id="PF13514">
    <property type="entry name" value="AAA_27"/>
    <property type="match status" value="1"/>
</dbReference>
<evidence type="ECO:0000259" key="3">
    <source>
        <dbReference type="Pfam" id="PF13514"/>
    </source>
</evidence>
<evidence type="ECO:0000256" key="2">
    <source>
        <dbReference type="SAM" id="Phobius"/>
    </source>
</evidence>
<name>A0ABR7HV54_9FIRM</name>
<keyword evidence="2" id="KW-0812">Transmembrane</keyword>
<dbReference type="SUPFAM" id="SSF52540">
    <property type="entry name" value="P-loop containing nucleoside triphosphate hydrolases"/>
    <property type="match status" value="1"/>
</dbReference>
<protein>
    <submittedName>
        <fullName evidence="4">AAA family ATPase</fullName>
    </submittedName>
</protein>
<evidence type="ECO:0000256" key="1">
    <source>
        <dbReference type="SAM" id="Coils"/>
    </source>
</evidence>
<dbReference type="Proteomes" id="UP000660021">
    <property type="component" value="Unassembled WGS sequence"/>
</dbReference>
<feature type="transmembrane region" description="Helical" evidence="2">
    <location>
        <begin position="380"/>
        <end position="397"/>
    </location>
</feature>
<keyword evidence="1" id="KW-0175">Coiled coil</keyword>
<evidence type="ECO:0000313" key="4">
    <source>
        <dbReference type="EMBL" id="MBC5731306.1"/>
    </source>
</evidence>
<reference evidence="4 5" key="1">
    <citation type="submission" date="2020-08" db="EMBL/GenBank/DDBJ databases">
        <title>Genome public.</title>
        <authorList>
            <person name="Liu C."/>
            <person name="Sun Q."/>
        </authorList>
    </citation>
    <scope>NUCLEOTIDE SEQUENCE [LARGE SCALE GENOMIC DNA]</scope>
    <source>
        <strain evidence="4 5">New-38</strain>
    </source>
</reference>
<keyword evidence="2" id="KW-1133">Transmembrane helix</keyword>
<keyword evidence="2" id="KW-0472">Membrane</keyword>
<dbReference type="RefSeq" id="WP_186963979.1">
    <property type="nucleotide sequence ID" value="NZ_JACOPR010000006.1"/>
</dbReference>
<dbReference type="PANTHER" id="PTHR41259">
    <property type="entry name" value="DOUBLE-STRAND BREAK REPAIR RAD50 ATPASE, PUTATIVE-RELATED"/>
    <property type="match status" value="1"/>
</dbReference>
<dbReference type="InterPro" id="IPR038734">
    <property type="entry name" value="YhaN_AAA"/>
</dbReference>
<feature type="coiled-coil region" evidence="1">
    <location>
        <begin position="251"/>
        <end position="321"/>
    </location>
</feature>
<evidence type="ECO:0000313" key="5">
    <source>
        <dbReference type="Proteomes" id="UP000660021"/>
    </source>
</evidence>
<keyword evidence="5" id="KW-1185">Reference proteome</keyword>
<proteinExistence type="predicted"/>
<comment type="caution">
    <text evidence="4">The sequence shown here is derived from an EMBL/GenBank/DDBJ whole genome shotgun (WGS) entry which is preliminary data.</text>
</comment>